<dbReference type="Proteomes" id="UP000075766">
    <property type="component" value="Unassembled WGS sequence"/>
</dbReference>
<gene>
    <name evidence="2" type="ORF">AY586_05115</name>
</gene>
<accession>A0ABR5VH12</accession>
<sequence length="180" mass="19439">MRPSEPRVLLLALLLLCWQPAWAHRLNLFAGVEGMRITGSVYFSGGAPAVGVPIELSGGEAPLALVSDAEGRFAQTVTRAADYRLVARTADGHRAEWRIDAAEFVSAQPLQTAPQTPVSTPVADLALLAAIEQAVARQLRPLREELAAEQARVRLRDLLGGLGYILGLTGLALWWRARRG</sequence>
<proteinExistence type="predicted"/>
<dbReference type="EMBL" id="LSYU01000099">
    <property type="protein sequence ID" value="KXX63483.1"/>
    <property type="molecule type" value="Genomic_DNA"/>
</dbReference>
<keyword evidence="1" id="KW-1133">Transmembrane helix</keyword>
<keyword evidence="1" id="KW-0472">Membrane</keyword>
<evidence type="ECO:0008006" key="4">
    <source>
        <dbReference type="Google" id="ProtNLM"/>
    </source>
</evidence>
<organism evidence="2 3">
    <name type="scientific">Marichromatium gracile</name>
    <name type="common">Chromatium gracile</name>
    <dbReference type="NCBI Taxonomy" id="1048"/>
    <lineage>
        <taxon>Bacteria</taxon>
        <taxon>Pseudomonadati</taxon>
        <taxon>Pseudomonadota</taxon>
        <taxon>Gammaproteobacteria</taxon>
        <taxon>Chromatiales</taxon>
        <taxon>Chromatiaceae</taxon>
        <taxon>Marichromatium</taxon>
    </lineage>
</organism>
<dbReference type="RefSeq" id="WP_062277678.1">
    <property type="nucleotide sequence ID" value="NZ_LSYU01000099.1"/>
</dbReference>
<name>A0ABR5VH12_MARGR</name>
<reference evidence="2 3" key="1">
    <citation type="submission" date="2016-02" db="EMBL/GenBank/DDBJ databases">
        <title>Genome sequence of Marichromatium gracile YL-28, a purple sulfur bacterium.</title>
        <authorList>
            <person name="Zhao C."/>
            <person name="Hong X."/>
            <person name="Chen S."/>
            <person name="Yang S."/>
        </authorList>
    </citation>
    <scope>NUCLEOTIDE SEQUENCE [LARGE SCALE GENOMIC DNA]</scope>
    <source>
        <strain evidence="2 3">YL28</strain>
    </source>
</reference>
<protein>
    <recommendedName>
        <fullName evidence="4">Nickel transport protein</fullName>
    </recommendedName>
</protein>
<keyword evidence="3" id="KW-1185">Reference proteome</keyword>
<feature type="transmembrane region" description="Helical" evidence="1">
    <location>
        <begin position="158"/>
        <end position="175"/>
    </location>
</feature>
<evidence type="ECO:0000256" key="1">
    <source>
        <dbReference type="SAM" id="Phobius"/>
    </source>
</evidence>
<evidence type="ECO:0000313" key="3">
    <source>
        <dbReference type="Proteomes" id="UP000075766"/>
    </source>
</evidence>
<comment type="caution">
    <text evidence="2">The sequence shown here is derived from an EMBL/GenBank/DDBJ whole genome shotgun (WGS) entry which is preliminary data.</text>
</comment>
<evidence type="ECO:0000313" key="2">
    <source>
        <dbReference type="EMBL" id="KXX63483.1"/>
    </source>
</evidence>
<keyword evidence="1" id="KW-0812">Transmembrane</keyword>